<sequence>MCPYDDPPTATVAEYKPDPSSSSSSDIQAALLWQKVGERECILSLIEFDMRPPSPINLRRSIDNALHHGQLVAGGLFTPPPPCWTHTMDTDSNDGDSSPTAFPPAYVMMHKLMDAKLKRMDPSVQCSNNLMTLKVRRVRDARFLVDSGERPLTPLSQMPLKCGFSVKRTRRNVQFAASYQGCHVTKKDGDYVLPLRLWGTPMAMSCPDVLQSPSVFCFVSGMVVKIGGVKVDDLKVKISGTWKSLSQVCSSCGLDFKEYPGGLTLTIPYNRGLCIEFKDEEYLLSLLWLDVEILVTCPFFPDVNPAIETAAPPGDSGQVLQHPQYPQFPLFPQYLLPTRSPAPTVGTVTLLPHPQLYSGAPADYNDENQEAAAAQHPAFPYMPQFLQYLFLPEPEPPTQSFANENTADPLAQLPLMQQSPQYQIPRFPQFPMASEIFHPTTPAPPPTPRKEALVAVHAAEDEGNPQVPQQEKFPVPPQYTFLSFPNRPLSPNDQSQATEDPKHVVHLPKPQHEYPQSYQIPVLYPPKYLPQRQNTQTAYPTTIPTTSTAVTQKPAAQEPFYHTHPYIPVYFVPRQADMPVFPGPPTTPPDSPAPSDQHERQPAYSHASFPFPFPQGAKTS</sequence>
<keyword evidence="2" id="KW-0964">Secreted</keyword>
<dbReference type="PANTHER" id="PTHR47400:SF1">
    <property type="entry name" value="PROLINE-RICH TRANSMEMBRANE PROTEIN 3"/>
    <property type="match status" value="1"/>
</dbReference>
<reference evidence="6" key="3">
    <citation type="submission" date="2025-09" db="UniProtKB">
        <authorList>
            <consortium name="Ensembl"/>
        </authorList>
    </citation>
    <scope>IDENTIFICATION</scope>
</reference>
<dbReference type="AlphaFoldDB" id="A0A3P8TP11"/>
<reference evidence="6 7" key="1">
    <citation type="submission" date="2018-03" db="EMBL/GenBank/DDBJ databases">
        <title>Finding Nemo's genes: A chromosome-scale reference assembly of the genome of the orange clownfish Amphiprion percula.</title>
        <authorList>
            <person name="Lehmann R."/>
        </authorList>
    </citation>
    <scope>NUCLEOTIDE SEQUENCE</scope>
</reference>
<dbReference type="GO" id="GO:0005576">
    <property type="term" value="C:extracellular region"/>
    <property type="evidence" value="ECO:0007669"/>
    <property type="project" value="UniProtKB-SubCell"/>
</dbReference>
<reference evidence="6" key="2">
    <citation type="submission" date="2025-08" db="UniProtKB">
        <authorList>
            <consortium name="Ensembl"/>
        </authorList>
    </citation>
    <scope>IDENTIFICATION</scope>
</reference>
<evidence type="ECO:0000256" key="3">
    <source>
        <dbReference type="ARBA" id="ARBA00022729"/>
    </source>
</evidence>
<proteinExistence type="predicted"/>
<evidence type="ECO:0000256" key="4">
    <source>
        <dbReference type="SAM" id="MobiDB-lite"/>
    </source>
</evidence>
<dbReference type="InterPro" id="IPR054554">
    <property type="entry name" value="ZP1/4_Ig-like"/>
</dbReference>
<accession>A0A3P8TP11</accession>
<dbReference type="PANTHER" id="PTHR47400">
    <property type="entry name" value="PROLINE-RICH TRANSMEMBRANE PROTEIN 3"/>
    <property type="match status" value="1"/>
</dbReference>
<dbReference type="Pfam" id="PF22821">
    <property type="entry name" value="ZP1_ZP4_Ig-like"/>
    <property type="match status" value="1"/>
</dbReference>
<evidence type="ECO:0000256" key="1">
    <source>
        <dbReference type="ARBA" id="ARBA00004613"/>
    </source>
</evidence>
<protein>
    <recommendedName>
        <fullName evidence="5">Zona pellucida sperm-binding protein 1/4 Ig-like domain-containing protein</fullName>
    </recommendedName>
</protein>
<dbReference type="Proteomes" id="UP000265080">
    <property type="component" value="Chromosome 6"/>
</dbReference>
<dbReference type="GeneTree" id="ENSGT00970000193507"/>
<feature type="region of interest" description="Disordered" evidence="4">
    <location>
        <begin position="1"/>
        <end position="24"/>
    </location>
</feature>
<comment type="subcellular location">
    <subcellularLocation>
        <location evidence="1">Secreted</location>
    </subcellularLocation>
</comment>
<evidence type="ECO:0000256" key="2">
    <source>
        <dbReference type="ARBA" id="ARBA00022525"/>
    </source>
</evidence>
<dbReference type="InterPro" id="IPR043242">
    <property type="entry name" value="PRRT3"/>
</dbReference>
<dbReference type="Ensembl" id="ENSAPET00000027453.1">
    <property type="protein sequence ID" value="ENSAPEP00000026739.1"/>
    <property type="gene ID" value="ENSAPEG00000018996.1"/>
</dbReference>
<name>A0A3P8TP11_AMPPE</name>
<feature type="region of interest" description="Disordered" evidence="4">
    <location>
        <begin position="578"/>
        <end position="620"/>
    </location>
</feature>
<evidence type="ECO:0000259" key="5">
    <source>
        <dbReference type="Pfam" id="PF22821"/>
    </source>
</evidence>
<evidence type="ECO:0000313" key="6">
    <source>
        <dbReference type="Ensembl" id="ENSAPEP00000026739.1"/>
    </source>
</evidence>
<keyword evidence="3" id="KW-0732">Signal</keyword>
<dbReference type="OMA" id="QKGDFNS"/>
<feature type="compositionally biased region" description="Pro residues" evidence="4">
    <location>
        <begin position="581"/>
        <end position="592"/>
    </location>
</feature>
<organism evidence="6 7">
    <name type="scientific">Amphiprion percula</name>
    <name type="common">Orange clownfish</name>
    <name type="synonym">Lutjanus percula</name>
    <dbReference type="NCBI Taxonomy" id="161767"/>
    <lineage>
        <taxon>Eukaryota</taxon>
        <taxon>Metazoa</taxon>
        <taxon>Chordata</taxon>
        <taxon>Craniata</taxon>
        <taxon>Vertebrata</taxon>
        <taxon>Euteleostomi</taxon>
        <taxon>Actinopterygii</taxon>
        <taxon>Neopterygii</taxon>
        <taxon>Teleostei</taxon>
        <taxon>Neoteleostei</taxon>
        <taxon>Acanthomorphata</taxon>
        <taxon>Ovalentaria</taxon>
        <taxon>Pomacentridae</taxon>
        <taxon>Amphiprion</taxon>
    </lineage>
</organism>
<evidence type="ECO:0000313" key="7">
    <source>
        <dbReference type="Proteomes" id="UP000265080"/>
    </source>
</evidence>
<keyword evidence="7" id="KW-1185">Reference proteome</keyword>
<feature type="domain" description="Zona pellucida sperm-binding protein 1/4 Ig-like" evidence="5">
    <location>
        <begin position="140"/>
        <end position="199"/>
    </location>
</feature>